<dbReference type="RefSeq" id="WP_256401105.1">
    <property type="nucleotide sequence ID" value="NZ_JANHJR010000003.1"/>
</dbReference>
<accession>A0ABD6DNB9</accession>
<evidence type="ECO:0000256" key="1">
    <source>
        <dbReference type="SAM" id="Phobius"/>
    </source>
</evidence>
<feature type="transmembrane region" description="Helical" evidence="1">
    <location>
        <begin position="20"/>
        <end position="42"/>
    </location>
</feature>
<dbReference type="EMBL" id="JBHUDO010000003">
    <property type="protein sequence ID" value="MFD1646820.1"/>
    <property type="molecule type" value="Genomic_DNA"/>
</dbReference>
<evidence type="ECO:0000313" key="3">
    <source>
        <dbReference type="Proteomes" id="UP001597034"/>
    </source>
</evidence>
<keyword evidence="1" id="KW-0812">Transmembrane</keyword>
<dbReference type="Proteomes" id="UP001597034">
    <property type="component" value="Unassembled WGS sequence"/>
</dbReference>
<protein>
    <submittedName>
        <fullName evidence="2">Uncharacterized protein</fullName>
    </submittedName>
</protein>
<feature type="transmembrane region" description="Helical" evidence="1">
    <location>
        <begin position="62"/>
        <end position="80"/>
    </location>
</feature>
<sequence>MSPPHPDYGWLDEAALATGLALVLLGLVVMGFFETLVGSAHVTESVGGVDIVVVHTSFSPRLRAYTIALGFLVLLAWGLSRVCRSIIASRGGDP</sequence>
<keyword evidence="3" id="KW-1185">Reference proteome</keyword>
<proteinExistence type="predicted"/>
<comment type="caution">
    <text evidence="2">The sequence shown here is derived from an EMBL/GenBank/DDBJ whole genome shotgun (WGS) entry which is preliminary data.</text>
</comment>
<keyword evidence="1" id="KW-0472">Membrane</keyword>
<keyword evidence="1" id="KW-1133">Transmembrane helix</keyword>
<evidence type="ECO:0000313" key="2">
    <source>
        <dbReference type="EMBL" id="MFD1646820.1"/>
    </source>
</evidence>
<organism evidence="2 3">
    <name type="scientific">Haloarchaeobius litoreus</name>
    <dbReference type="NCBI Taxonomy" id="755306"/>
    <lineage>
        <taxon>Archaea</taxon>
        <taxon>Methanobacteriati</taxon>
        <taxon>Methanobacteriota</taxon>
        <taxon>Stenosarchaea group</taxon>
        <taxon>Halobacteria</taxon>
        <taxon>Halobacteriales</taxon>
        <taxon>Halorubellaceae</taxon>
        <taxon>Haloarchaeobius</taxon>
    </lineage>
</organism>
<name>A0ABD6DNB9_9EURY</name>
<dbReference type="AlphaFoldDB" id="A0ABD6DNB9"/>
<gene>
    <name evidence="2" type="ORF">ACFSBL_14105</name>
</gene>
<reference evidence="2 3" key="1">
    <citation type="journal article" date="2019" name="Int. J. Syst. Evol. Microbiol.">
        <title>The Global Catalogue of Microorganisms (GCM) 10K type strain sequencing project: providing services to taxonomists for standard genome sequencing and annotation.</title>
        <authorList>
            <consortium name="The Broad Institute Genomics Platform"/>
            <consortium name="The Broad Institute Genome Sequencing Center for Infectious Disease"/>
            <person name="Wu L."/>
            <person name="Ma J."/>
        </authorList>
    </citation>
    <scope>NUCLEOTIDE SEQUENCE [LARGE SCALE GENOMIC DNA]</scope>
    <source>
        <strain evidence="2 3">CGMCC 1.10390</strain>
    </source>
</reference>